<name>A0A839UPZ4_9GAMM</name>
<evidence type="ECO:0000313" key="1">
    <source>
        <dbReference type="EMBL" id="MBB3167608.1"/>
    </source>
</evidence>
<gene>
    <name evidence="1" type="ORF">FHS30_000784</name>
</gene>
<evidence type="ECO:0000313" key="2">
    <source>
        <dbReference type="Proteomes" id="UP000559987"/>
    </source>
</evidence>
<sequence>MCFARSAHCDRIARIQQELKQPTGAIVGALSRQGKTSDDRVRPALVNNWLISPPLRPQCPHSQGWCLGGHLLKLDTSRLKDSLRPTPRGTNLRQLVMPQRRARPLWRFLPTAGHFPAIKKRRPGRRFSKHCGLFKTTVNRRRIPCASPCDGTH</sequence>
<reference evidence="1 2" key="1">
    <citation type="submission" date="2020-08" db="EMBL/GenBank/DDBJ databases">
        <title>Genomic Encyclopedia of Type Strains, Phase III (KMG-III): the genomes of soil and plant-associated and newly described type strains.</title>
        <authorList>
            <person name="Whitman W."/>
        </authorList>
    </citation>
    <scope>NUCLEOTIDE SEQUENCE [LARGE SCALE GENOMIC DNA]</scope>
    <source>
        <strain evidence="1 2">CECT 8571</strain>
    </source>
</reference>
<dbReference type="Proteomes" id="UP000559987">
    <property type="component" value="Unassembled WGS sequence"/>
</dbReference>
<comment type="caution">
    <text evidence="1">The sequence shown here is derived from an EMBL/GenBank/DDBJ whole genome shotgun (WGS) entry which is preliminary data.</text>
</comment>
<protein>
    <submittedName>
        <fullName evidence="1">Uncharacterized protein</fullName>
    </submittedName>
</protein>
<dbReference type="EMBL" id="JACHXZ010000001">
    <property type="protein sequence ID" value="MBB3167608.1"/>
    <property type="molecule type" value="Genomic_DNA"/>
</dbReference>
<dbReference type="AlphaFoldDB" id="A0A839UPZ4"/>
<organism evidence="1 2">
    <name type="scientific">Simiduia aestuariiviva</name>
    <dbReference type="NCBI Taxonomy" id="1510459"/>
    <lineage>
        <taxon>Bacteria</taxon>
        <taxon>Pseudomonadati</taxon>
        <taxon>Pseudomonadota</taxon>
        <taxon>Gammaproteobacteria</taxon>
        <taxon>Cellvibrionales</taxon>
        <taxon>Cellvibrionaceae</taxon>
        <taxon>Simiduia</taxon>
    </lineage>
</organism>
<keyword evidence="2" id="KW-1185">Reference proteome</keyword>
<proteinExistence type="predicted"/>
<accession>A0A839UPZ4</accession>